<protein>
    <recommendedName>
        <fullName evidence="1">Polymerase/histidinol phosphatase N-terminal domain-containing protein</fullName>
    </recommendedName>
</protein>
<dbReference type="Gene3D" id="3.20.20.140">
    <property type="entry name" value="Metal-dependent hydrolases"/>
    <property type="match status" value="1"/>
</dbReference>
<dbReference type="STRING" id="1122195.SAMN02745164_01864"/>
<organism evidence="2 3">
    <name type="scientific">Marinitoga hydrogenitolerans (strain DSM 16785 / JCM 12826 / AT1271)</name>
    <dbReference type="NCBI Taxonomy" id="1122195"/>
    <lineage>
        <taxon>Bacteria</taxon>
        <taxon>Thermotogati</taxon>
        <taxon>Thermotogota</taxon>
        <taxon>Thermotogae</taxon>
        <taxon>Petrotogales</taxon>
        <taxon>Petrotogaceae</taxon>
        <taxon>Marinitoga</taxon>
    </lineage>
</organism>
<dbReference type="SMART" id="SM00481">
    <property type="entry name" value="POLIIIAc"/>
    <property type="match status" value="1"/>
</dbReference>
<dbReference type="InterPro" id="IPR016195">
    <property type="entry name" value="Pol/histidinol_Pase-like"/>
</dbReference>
<keyword evidence="3" id="KW-1185">Reference proteome</keyword>
<dbReference type="OrthoDB" id="9791620at2"/>
<dbReference type="PANTHER" id="PTHR42924">
    <property type="entry name" value="EXONUCLEASE"/>
    <property type="match status" value="1"/>
</dbReference>
<evidence type="ECO:0000313" key="2">
    <source>
        <dbReference type="EMBL" id="SHF13831.1"/>
    </source>
</evidence>
<dbReference type="AlphaFoldDB" id="A0A1M4Z739"/>
<reference evidence="2" key="1">
    <citation type="submission" date="2016-11" db="EMBL/GenBank/DDBJ databases">
        <authorList>
            <person name="Varghese N."/>
            <person name="Submissions S."/>
        </authorList>
    </citation>
    <scope>NUCLEOTIDE SEQUENCE [LARGE SCALE GENOMIC DNA]</scope>
    <source>
        <strain evidence="2">DSM 16785</strain>
    </source>
</reference>
<dbReference type="SUPFAM" id="SSF89550">
    <property type="entry name" value="PHP domain-like"/>
    <property type="match status" value="1"/>
</dbReference>
<accession>A0A1M4Z739</accession>
<dbReference type="RefSeq" id="WP_072865685.1">
    <property type="nucleotide sequence ID" value="NZ_FQUI01000038.1"/>
</dbReference>
<sequence length="236" mass="27415">MAIFYGNFHVHTVLSPCADITMTPDIFLEYLDGTNWISITDHNTARHIRIYSKILKEKDIKVIPGIEVTTKEEVHILIYFENIDDAEEFGNIIEDSLIIKNYDPERLGYQILCDKDGEFHKIKETPYLGSASFYTINEIYMLSKKYNSLFIPAHIFRFNGMITNLGFSPENIDVDGVEVKNKKELEDAQKIGFKNFIFNTDAHFPEQLRASCRIEANSRDFKNFKKAIFERKVIPI</sequence>
<dbReference type="InterPro" id="IPR052018">
    <property type="entry name" value="PHP_domain"/>
</dbReference>
<name>A0A1M4Z739_MARH1</name>
<proteinExistence type="predicted"/>
<evidence type="ECO:0000313" key="3">
    <source>
        <dbReference type="Proteomes" id="UP000184334"/>
    </source>
</evidence>
<dbReference type="GO" id="GO:0004534">
    <property type="term" value="F:5'-3' RNA exonuclease activity"/>
    <property type="evidence" value="ECO:0007669"/>
    <property type="project" value="TreeGrafter"/>
</dbReference>
<dbReference type="EMBL" id="FQUI01000038">
    <property type="protein sequence ID" value="SHF13831.1"/>
    <property type="molecule type" value="Genomic_DNA"/>
</dbReference>
<gene>
    <name evidence="2" type="ORF">SAMN02745164_01864</name>
</gene>
<comment type="caution">
    <text evidence="2">The sequence shown here is derived from an EMBL/GenBank/DDBJ whole genome shotgun (WGS) entry which is preliminary data.</text>
</comment>
<dbReference type="GO" id="GO:0035312">
    <property type="term" value="F:5'-3' DNA exonuclease activity"/>
    <property type="evidence" value="ECO:0007669"/>
    <property type="project" value="TreeGrafter"/>
</dbReference>
<dbReference type="Proteomes" id="UP000184334">
    <property type="component" value="Unassembled WGS sequence"/>
</dbReference>
<dbReference type="InterPro" id="IPR003141">
    <property type="entry name" value="Pol/His_phosphatase_N"/>
</dbReference>
<feature type="domain" description="Polymerase/histidinol phosphatase N-terminal" evidence="1">
    <location>
        <begin position="6"/>
        <end position="72"/>
    </location>
</feature>
<dbReference type="PANTHER" id="PTHR42924:SF3">
    <property type="entry name" value="POLYMERASE_HISTIDINOL PHOSPHATASE N-TERMINAL DOMAIN-CONTAINING PROTEIN"/>
    <property type="match status" value="1"/>
</dbReference>
<dbReference type="CDD" id="cd07432">
    <property type="entry name" value="PHP_HisPPase"/>
    <property type="match status" value="1"/>
</dbReference>
<evidence type="ECO:0000259" key="1">
    <source>
        <dbReference type="SMART" id="SM00481"/>
    </source>
</evidence>